<keyword evidence="3" id="KW-1185">Reference proteome</keyword>
<dbReference type="RefSeq" id="XP_046593075.1">
    <property type="nucleotide sequence ID" value="XM_046737119.1"/>
</dbReference>
<dbReference type="RefSeq" id="XP_046593073.1">
    <property type="nucleotide sequence ID" value="XM_046737117.1"/>
</dbReference>
<dbReference type="SUPFAM" id="SSF81383">
    <property type="entry name" value="F-box domain"/>
    <property type="match status" value="1"/>
</dbReference>
<evidence type="ECO:0000313" key="5">
    <source>
        <dbReference type="RefSeq" id="XP_046593073.1"/>
    </source>
</evidence>
<evidence type="ECO:0000313" key="4">
    <source>
        <dbReference type="RefSeq" id="XP_015518394.1"/>
    </source>
</evidence>
<dbReference type="RefSeq" id="XP_046593074.1">
    <property type="nucleotide sequence ID" value="XM_046737118.1"/>
</dbReference>
<dbReference type="Gene3D" id="3.80.10.10">
    <property type="entry name" value="Ribonuclease Inhibitor"/>
    <property type="match status" value="1"/>
</dbReference>
<dbReference type="InParanoid" id="A0A6J0BVL4"/>
<organism evidence="3 4">
    <name type="scientific">Neodiprion lecontei</name>
    <name type="common">Redheaded pine sawfly</name>
    <dbReference type="NCBI Taxonomy" id="441921"/>
    <lineage>
        <taxon>Eukaryota</taxon>
        <taxon>Metazoa</taxon>
        <taxon>Ecdysozoa</taxon>
        <taxon>Arthropoda</taxon>
        <taxon>Hexapoda</taxon>
        <taxon>Insecta</taxon>
        <taxon>Pterygota</taxon>
        <taxon>Neoptera</taxon>
        <taxon>Endopterygota</taxon>
        <taxon>Hymenoptera</taxon>
        <taxon>Tenthredinoidea</taxon>
        <taxon>Diprionidae</taxon>
        <taxon>Diprioninae</taxon>
        <taxon>Neodiprion</taxon>
    </lineage>
</organism>
<dbReference type="AlphaFoldDB" id="A0A6J0BVL4"/>
<evidence type="ECO:0000259" key="2">
    <source>
        <dbReference type="PROSITE" id="PS50181"/>
    </source>
</evidence>
<accession>A0A6J0BVL4</accession>
<dbReference type="PROSITE" id="PS50181">
    <property type="entry name" value="FBOX"/>
    <property type="match status" value="1"/>
</dbReference>
<dbReference type="Proteomes" id="UP000829291">
    <property type="component" value="Chromosome 4"/>
</dbReference>
<dbReference type="Gene3D" id="1.20.1280.50">
    <property type="match status" value="1"/>
</dbReference>
<dbReference type="GO" id="GO:0031398">
    <property type="term" value="P:positive regulation of protein ubiquitination"/>
    <property type="evidence" value="ECO:0007669"/>
    <property type="project" value="TreeGrafter"/>
</dbReference>
<reference evidence="4" key="1">
    <citation type="submission" date="2025-04" db="UniProtKB">
        <authorList>
            <consortium name="RefSeq"/>
        </authorList>
    </citation>
    <scope>IDENTIFICATION</scope>
    <source>
        <tissue evidence="5 6">Thorax and Abdomen</tissue>
        <tissue evidence="4">Whole body</tissue>
    </source>
</reference>
<protein>
    <submittedName>
        <fullName evidence="4 5 6">F-box/LRR-repeat protein 3</fullName>
    </submittedName>
</protein>
<feature type="domain" description="F-box" evidence="2">
    <location>
        <begin position="9"/>
        <end position="55"/>
    </location>
</feature>
<keyword evidence="1" id="KW-0833">Ubl conjugation pathway</keyword>
<gene>
    <name evidence="4 5 6 7" type="primary">LOC107223277</name>
</gene>
<dbReference type="InterPro" id="IPR006553">
    <property type="entry name" value="Leu-rich_rpt_Cys-con_subtyp"/>
</dbReference>
<dbReference type="InterPro" id="IPR036047">
    <property type="entry name" value="F-box-like_dom_sf"/>
</dbReference>
<dbReference type="SMART" id="SM00367">
    <property type="entry name" value="LRR_CC"/>
    <property type="match status" value="3"/>
</dbReference>
<dbReference type="RefSeq" id="XP_015518394.1">
    <property type="nucleotide sequence ID" value="XM_015662908.1"/>
</dbReference>
<evidence type="ECO:0000313" key="6">
    <source>
        <dbReference type="RefSeq" id="XP_046593074.1"/>
    </source>
</evidence>
<evidence type="ECO:0000256" key="1">
    <source>
        <dbReference type="ARBA" id="ARBA00022786"/>
    </source>
</evidence>
<dbReference type="PANTHER" id="PTHR20933:SF3">
    <property type="entry name" value="F-BOX ONLY PROTEIN 33"/>
    <property type="match status" value="1"/>
</dbReference>
<name>A0A6J0BVL4_NEOLC</name>
<dbReference type="SMART" id="SM00256">
    <property type="entry name" value="FBOX"/>
    <property type="match status" value="1"/>
</dbReference>
<dbReference type="OrthoDB" id="9974792at2759"/>
<sequence>MKMNYNGSKFSWATLPAEALARIFGNLSYDELISASLVCKHWEMVVHSPSLWRTVEFNLSQADNSTNPHLIDYILRRHGNHIRDVSLKTDNSVESAEAACIVLSRLVNSSLKTLTLMSAAKPAFMDIEEKKFTSALIIALDHSPLRSLDIDHTPVDDPSLATLALSTSGTLQLLRIKSCPRLSPRGILALAEHCQCLRELSLSYSLLSDELLVALSVEKHVRLETLRVEAYPESKPLPRLSDRAWLALATHSPNINFVLLSYITDEDDFAPLLASYVPVTHLYFGEDAPAAVVARIGKFCPRLVELVISRHSPGPIDQALISAARGCPQLAAVGLGDCELTCSGFVDFVVLCAERLRELYVYETSLLEDSKYDVASAAGRVSSLLGRSWAPEYIPMW</sequence>
<dbReference type="Pfam" id="PF12937">
    <property type="entry name" value="F-box-like"/>
    <property type="match status" value="1"/>
</dbReference>
<dbReference type="SUPFAM" id="SSF52047">
    <property type="entry name" value="RNI-like"/>
    <property type="match status" value="1"/>
</dbReference>
<dbReference type="InterPro" id="IPR032675">
    <property type="entry name" value="LRR_dom_sf"/>
</dbReference>
<dbReference type="KEGG" id="nlo:107223277"/>
<dbReference type="GeneID" id="107223277"/>
<evidence type="ECO:0000313" key="7">
    <source>
        <dbReference type="RefSeq" id="XP_046593075.1"/>
    </source>
</evidence>
<dbReference type="PANTHER" id="PTHR20933">
    <property type="entry name" value="F-BOX ONLY PROTEIN 33"/>
    <property type="match status" value="1"/>
</dbReference>
<proteinExistence type="predicted"/>
<dbReference type="InterPro" id="IPR001810">
    <property type="entry name" value="F-box_dom"/>
</dbReference>
<evidence type="ECO:0000313" key="3">
    <source>
        <dbReference type="Proteomes" id="UP000829291"/>
    </source>
</evidence>